<sequence>MEVWLRRMCEDRFTMSLDPDWDMLHKMGKIKRKFLSFCCLLANNVGQSVLCFFPLFFALLTFHFIPIFHGGTTVLS</sequence>
<dbReference type="EMBL" id="GGEC01067591">
    <property type="protein sequence ID" value="MBX48075.1"/>
    <property type="molecule type" value="Transcribed_RNA"/>
</dbReference>
<reference evidence="2" key="1">
    <citation type="submission" date="2018-02" db="EMBL/GenBank/DDBJ databases">
        <title>Rhizophora mucronata_Transcriptome.</title>
        <authorList>
            <person name="Meera S.P."/>
            <person name="Sreeshan A."/>
            <person name="Augustine A."/>
        </authorList>
    </citation>
    <scope>NUCLEOTIDE SEQUENCE</scope>
    <source>
        <tissue evidence="2">Leaf</tissue>
    </source>
</reference>
<accession>A0A2P2P005</accession>
<evidence type="ECO:0000313" key="2">
    <source>
        <dbReference type="EMBL" id="MBX48075.1"/>
    </source>
</evidence>
<proteinExistence type="predicted"/>
<dbReference type="AlphaFoldDB" id="A0A2P2P005"/>
<organism evidence="2">
    <name type="scientific">Rhizophora mucronata</name>
    <name type="common">Asiatic mangrove</name>
    <dbReference type="NCBI Taxonomy" id="61149"/>
    <lineage>
        <taxon>Eukaryota</taxon>
        <taxon>Viridiplantae</taxon>
        <taxon>Streptophyta</taxon>
        <taxon>Embryophyta</taxon>
        <taxon>Tracheophyta</taxon>
        <taxon>Spermatophyta</taxon>
        <taxon>Magnoliopsida</taxon>
        <taxon>eudicotyledons</taxon>
        <taxon>Gunneridae</taxon>
        <taxon>Pentapetalae</taxon>
        <taxon>rosids</taxon>
        <taxon>fabids</taxon>
        <taxon>Malpighiales</taxon>
        <taxon>Rhizophoraceae</taxon>
        <taxon>Rhizophora</taxon>
    </lineage>
</organism>
<keyword evidence="1" id="KW-0812">Transmembrane</keyword>
<feature type="transmembrane region" description="Helical" evidence="1">
    <location>
        <begin position="34"/>
        <end position="65"/>
    </location>
</feature>
<protein>
    <submittedName>
        <fullName evidence="2">Uncharacterized protein</fullName>
    </submittedName>
</protein>
<keyword evidence="1" id="KW-0472">Membrane</keyword>
<evidence type="ECO:0000256" key="1">
    <source>
        <dbReference type="SAM" id="Phobius"/>
    </source>
</evidence>
<name>A0A2P2P005_RHIMU</name>
<keyword evidence="1" id="KW-1133">Transmembrane helix</keyword>